<protein>
    <recommendedName>
        <fullName evidence="4">Transmembrane protein</fullName>
    </recommendedName>
</protein>
<feature type="transmembrane region" description="Helical" evidence="1">
    <location>
        <begin position="14"/>
        <end position="31"/>
    </location>
</feature>
<dbReference type="HOGENOM" id="CLU_3064756_0_0_10"/>
<sequence length="53" mass="5919">MVVDVDIIAINEKFGGACFALVIVGSCFFYLNASTMWAFNYFDSFAHVCFPIL</sequence>
<proteinExistence type="predicted"/>
<name>A0A069QIK1_HOYLO</name>
<dbReference type="EMBL" id="JNGW01000049">
    <property type="protein sequence ID" value="KDR52625.1"/>
    <property type="molecule type" value="Genomic_DNA"/>
</dbReference>
<evidence type="ECO:0000313" key="3">
    <source>
        <dbReference type="Proteomes" id="UP000027442"/>
    </source>
</evidence>
<evidence type="ECO:0000256" key="1">
    <source>
        <dbReference type="SAM" id="Phobius"/>
    </source>
</evidence>
<keyword evidence="3" id="KW-1185">Reference proteome</keyword>
<reference evidence="2 3" key="1">
    <citation type="submission" date="2013-08" db="EMBL/GenBank/DDBJ databases">
        <authorList>
            <person name="Weinstock G."/>
            <person name="Sodergren E."/>
            <person name="Wylie T."/>
            <person name="Fulton L."/>
            <person name="Fulton R."/>
            <person name="Fronick C."/>
            <person name="O'Laughlin M."/>
            <person name="Godfrey J."/>
            <person name="Miner T."/>
            <person name="Herter B."/>
            <person name="Appelbaum E."/>
            <person name="Cordes M."/>
            <person name="Lek S."/>
            <person name="Wollam A."/>
            <person name="Pepin K.H."/>
            <person name="Palsikar V.B."/>
            <person name="Mitreva M."/>
            <person name="Wilson R.K."/>
        </authorList>
    </citation>
    <scope>NUCLEOTIDE SEQUENCE [LARGE SCALE GENOMIC DNA]</scope>
    <source>
        <strain evidence="2 3">ATCC 15930</strain>
    </source>
</reference>
<keyword evidence="1" id="KW-0812">Transmembrane</keyword>
<comment type="caution">
    <text evidence="2">The sequence shown here is derived from an EMBL/GenBank/DDBJ whole genome shotgun (WGS) entry which is preliminary data.</text>
</comment>
<gene>
    <name evidence="2" type="ORF">HMPREF1991_01290</name>
</gene>
<evidence type="ECO:0000313" key="2">
    <source>
        <dbReference type="EMBL" id="KDR52625.1"/>
    </source>
</evidence>
<accession>A0A069QIK1</accession>
<dbReference type="Proteomes" id="UP000027442">
    <property type="component" value="Unassembled WGS sequence"/>
</dbReference>
<keyword evidence="1" id="KW-0472">Membrane</keyword>
<organism evidence="2 3">
    <name type="scientific">Hoylesella loescheii DSM 19665 = JCM 12249 = ATCC 15930</name>
    <dbReference type="NCBI Taxonomy" id="1122985"/>
    <lineage>
        <taxon>Bacteria</taxon>
        <taxon>Pseudomonadati</taxon>
        <taxon>Bacteroidota</taxon>
        <taxon>Bacteroidia</taxon>
        <taxon>Bacteroidales</taxon>
        <taxon>Prevotellaceae</taxon>
        <taxon>Hoylesella</taxon>
    </lineage>
</organism>
<dbReference type="AlphaFoldDB" id="A0A069QIK1"/>
<evidence type="ECO:0008006" key="4">
    <source>
        <dbReference type="Google" id="ProtNLM"/>
    </source>
</evidence>
<keyword evidence="1" id="KW-1133">Transmembrane helix</keyword>